<dbReference type="Gene3D" id="3.40.640.10">
    <property type="entry name" value="Type I PLP-dependent aspartate aminotransferase-like (Major domain)"/>
    <property type="match status" value="1"/>
</dbReference>
<organism evidence="3">
    <name type="scientific">marine sediment metagenome</name>
    <dbReference type="NCBI Taxonomy" id="412755"/>
    <lineage>
        <taxon>unclassified sequences</taxon>
        <taxon>metagenomes</taxon>
        <taxon>ecological metagenomes</taxon>
    </lineage>
</organism>
<dbReference type="InterPro" id="IPR015424">
    <property type="entry name" value="PyrdxlP-dep_Trfase"/>
</dbReference>
<gene>
    <name evidence="3" type="ORF">LCGC14_1238880</name>
</gene>
<feature type="non-terminal residue" evidence="3">
    <location>
        <position position="1"/>
    </location>
</feature>
<reference evidence="3" key="1">
    <citation type="journal article" date="2015" name="Nature">
        <title>Complex archaea that bridge the gap between prokaryotes and eukaryotes.</title>
        <authorList>
            <person name="Spang A."/>
            <person name="Saw J.H."/>
            <person name="Jorgensen S.L."/>
            <person name="Zaremba-Niedzwiedzka K."/>
            <person name="Martijn J."/>
            <person name="Lind A.E."/>
            <person name="van Eijk R."/>
            <person name="Schleper C."/>
            <person name="Guy L."/>
            <person name="Ettema T.J."/>
        </authorList>
    </citation>
    <scope>NUCLEOTIDE SEQUENCE</scope>
</reference>
<comment type="cofactor">
    <cofactor evidence="1">
        <name>pyridoxal 5'-phosphate</name>
        <dbReference type="ChEBI" id="CHEBI:597326"/>
    </cofactor>
</comment>
<evidence type="ECO:0008006" key="4">
    <source>
        <dbReference type="Google" id="ProtNLM"/>
    </source>
</evidence>
<dbReference type="GO" id="GO:0008483">
    <property type="term" value="F:transaminase activity"/>
    <property type="evidence" value="ECO:0007669"/>
    <property type="project" value="InterPro"/>
</dbReference>
<dbReference type="GO" id="GO:0030170">
    <property type="term" value="F:pyridoxal phosphate binding"/>
    <property type="evidence" value="ECO:0007669"/>
    <property type="project" value="InterPro"/>
</dbReference>
<comment type="caution">
    <text evidence="3">The sequence shown here is derived from an EMBL/GenBank/DDBJ whole genome shotgun (WGS) entry which is preliminary data.</text>
</comment>
<name>A0A0F9L6L7_9ZZZZ</name>
<dbReference type="InterPro" id="IPR005814">
    <property type="entry name" value="Aminotrans_3"/>
</dbReference>
<dbReference type="SUPFAM" id="SSF53383">
    <property type="entry name" value="PLP-dependent transferases"/>
    <property type="match status" value="1"/>
</dbReference>
<dbReference type="InterPro" id="IPR015421">
    <property type="entry name" value="PyrdxlP-dep_Trfase_major"/>
</dbReference>
<keyword evidence="2" id="KW-0663">Pyridoxal phosphate</keyword>
<accession>A0A0F9L6L7</accession>
<sequence length="313" mass="35194">TMYASRLARAITKKRIIAKAKLGWHGANDTLYYYVGNLMEKSNSRGLFNPNEAGILPFEINNEKTFDMIKKNANELAAVILEPILGGGGGFRAKFDFLKRLREETERYDIVLIFDEVITGYRFNDGLFQNELNIIPDLTTMGKIIGGGMPIGAIGGRKDIIDQSSPEIENQVLIGGGTFSGFPISMLTGLKTIKILKNSHTNYERINQEGDRLLKNLNQYFNDNKVPIIAKGYKSIIMLHALSKWIENPSMREIIEFKDKKREALIQLALFNRNISGLHGLGSLSMAHTHENIQKIQEVVQDISIPVSKSFFN</sequence>
<dbReference type="PANTHER" id="PTHR43713">
    <property type="entry name" value="GLUTAMATE-1-SEMIALDEHYDE 2,1-AMINOMUTASE"/>
    <property type="match status" value="1"/>
</dbReference>
<evidence type="ECO:0000256" key="2">
    <source>
        <dbReference type="ARBA" id="ARBA00022898"/>
    </source>
</evidence>
<dbReference type="AlphaFoldDB" id="A0A0F9L6L7"/>
<dbReference type="PANTHER" id="PTHR43713:SF3">
    <property type="entry name" value="GLUTAMATE-1-SEMIALDEHYDE 2,1-AMINOMUTASE 1, CHLOROPLASTIC-RELATED"/>
    <property type="match status" value="1"/>
</dbReference>
<evidence type="ECO:0000256" key="1">
    <source>
        <dbReference type="ARBA" id="ARBA00001933"/>
    </source>
</evidence>
<dbReference type="InterPro" id="IPR015422">
    <property type="entry name" value="PyrdxlP-dep_Trfase_small"/>
</dbReference>
<proteinExistence type="predicted"/>
<dbReference type="EMBL" id="LAZR01006676">
    <property type="protein sequence ID" value="KKM90409.1"/>
    <property type="molecule type" value="Genomic_DNA"/>
</dbReference>
<dbReference type="Pfam" id="PF00202">
    <property type="entry name" value="Aminotran_3"/>
    <property type="match status" value="1"/>
</dbReference>
<dbReference type="Gene3D" id="3.90.1150.10">
    <property type="entry name" value="Aspartate Aminotransferase, domain 1"/>
    <property type="match status" value="1"/>
</dbReference>
<protein>
    <recommendedName>
        <fullName evidence="4">Aminotransferase class III-fold pyridoxal phosphate-dependent enzyme</fullName>
    </recommendedName>
</protein>
<evidence type="ECO:0000313" key="3">
    <source>
        <dbReference type="EMBL" id="KKM90409.1"/>
    </source>
</evidence>